<dbReference type="PANTHER" id="PTHR42754:SF1">
    <property type="entry name" value="LIPOPROTEIN"/>
    <property type="match status" value="1"/>
</dbReference>
<dbReference type="PROSITE" id="PS51257">
    <property type="entry name" value="PROKAR_LIPOPROTEIN"/>
    <property type="match status" value="1"/>
</dbReference>
<dbReference type="Proteomes" id="UP001304515">
    <property type="component" value="Chromosome"/>
</dbReference>
<dbReference type="InterPro" id="IPR015943">
    <property type="entry name" value="WD40/YVTN_repeat-like_dom_sf"/>
</dbReference>
<gene>
    <name evidence="2" type="ORF">RN605_05205</name>
    <name evidence="1" type="ORF">RN608_11905</name>
</gene>
<dbReference type="KEGG" id="fcj:RN605_05205"/>
<organism evidence="1">
    <name type="scientific">Flavobacterium capsici</name>
    <dbReference type="NCBI Taxonomy" id="3075618"/>
    <lineage>
        <taxon>Bacteria</taxon>
        <taxon>Pseudomonadati</taxon>
        <taxon>Bacteroidota</taxon>
        <taxon>Flavobacteriia</taxon>
        <taxon>Flavobacteriales</taxon>
        <taxon>Flavobacteriaceae</taxon>
        <taxon>Flavobacterium</taxon>
    </lineage>
</organism>
<dbReference type="PANTHER" id="PTHR42754">
    <property type="entry name" value="ENDOGLUCANASE"/>
    <property type="match status" value="1"/>
</dbReference>
<dbReference type="EMBL" id="CP134878">
    <property type="protein sequence ID" value="WNM18707.1"/>
    <property type="molecule type" value="Genomic_DNA"/>
</dbReference>
<dbReference type="AlphaFoldDB" id="A0AA96EXB4"/>
<evidence type="ECO:0000313" key="3">
    <source>
        <dbReference type="Proteomes" id="UP001304515"/>
    </source>
</evidence>
<accession>A0AA96F2E1</accession>
<dbReference type="EMBL" id="CP134890">
    <property type="protein sequence ID" value="WNM22758.1"/>
    <property type="molecule type" value="Genomic_DNA"/>
</dbReference>
<dbReference type="SUPFAM" id="SSF50998">
    <property type="entry name" value="Quinoprotein alcohol dehydrogenase-like"/>
    <property type="match status" value="1"/>
</dbReference>
<dbReference type="Gene3D" id="2.130.10.10">
    <property type="entry name" value="YVTN repeat-like/Quinoprotein amine dehydrogenase"/>
    <property type="match status" value="1"/>
</dbReference>
<evidence type="ECO:0000313" key="2">
    <source>
        <dbReference type="EMBL" id="WNM22758.1"/>
    </source>
</evidence>
<protein>
    <recommendedName>
        <fullName evidence="4">T9SS C-terminal target domain-containing protein</fullName>
    </recommendedName>
</protein>
<keyword evidence="3" id="KW-1185">Reference proteome</keyword>
<dbReference type="InterPro" id="IPR011047">
    <property type="entry name" value="Quinoprotein_ADH-like_sf"/>
</dbReference>
<proteinExistence type="predicted"/>
<name>A0AA96EXB4_9FLAO</name>
<evidence type="ECO:0008006" key="4">
    <source>
        <dbReference type="Google" id="ProtNLM"/>
    </source>
</evidence>
<dbReference type="RefSeq" id="WP_313322833.1">
    <property type="nucleotide sequence ID" value="NZ_CP134878.1"/>
</dbReference>
<evidence type="ECO:0000313" key="1">
    <source>
        <dbReference type="EMBL" id="WNM18707.1"/>
    </source>
</evidence>
<sequence>MKNLVCLFLVAVMLFSCESEERATTSFQGKVAWAKTIGGSQEDNTSSAVATPDGGLMVVGSTRSNDGDVVKTHDLYDVWVTRFDASGNVLWNKTYGGSGDDYGYSIIHTNDDNYVIAGYSGSADYDVPSNQGFHDFYIIKIDEDGEIIWSKSYGFMSHDHAHKIIQMSDGGYFVAGFADYAGLIGQSGNGEGHQMGRGVQHGVGEFFGIRLDANGDFMWYRYYGGTMNDRVNDIVEDNEGGIVMVGYSESPDFDVENPKGSYDYWVINIDAEGHLHWKKNFGGPDIDQAYGIVKTDFNSYLIVGQSNSVEGDIKHPKGNSDVWVIHLNEHGELIWEKSFGGSEFETATSIKKTSYNTFVVIGHTRSTTAQFTNKGQNDIYLFEIDAYANSTIHWEKTFGGTDFDLAYDVAQTKDGKLYLVGDTQSSDGNFNLNKGMNDRFVIKLE</sequence>
<reference evidence="1 3" key="1">
    <citation type="submission" date="2023-09" db="EMBL/GenBank/DDBJ databases">
        <title>Flavobacterium sp. a novel bacteria isolate from Pepper rhizosphere.</title>
        <authorList>
            <person name="Peng Y."/>
            <person name="Lee J."/>
        </authorList>
    </citation>
    <scope>NUCLEOTIDE SEQUENCE</scope>
    <source>
        <strain evidence="1">PMR2A8</strain>
        <strain evidence="2 3">PMTSA4</strain>
    </source>
</reference>
<accession>A0AA96EXB4</accession>